<feature type="domain" description="Smf/DprA SLOG" evidence="3">
    <location>
        <begin position="135"/>
        <end position="353"/>
    </location>
</feature>
<dbReference type="AlphaFoldDB" id="A0A6L4X3X5"/>
<comment type="caution">
    <text evidence="4">The sequence shown here is derived from an EMBL/GenBank/DDBJ whole genome shotgun (WGS) entry which is preliminary data.</text>
</comment>
<dbReference type="SUPFAM" id="SSF102405">
    <property type="entry name" value="MCP/YpsA-like"/>
    <property type="match status" value="1"/>
</dbReference>
<reference evidence="4 7" key="2">
    <citation type="submission" date="2019-10" db="EMBL/GenBank/DDBJ databases">
        <title>Characterization of the phylogenetic diversity of two novel species belonging to the genus Bifidobacterium: Bifidobacterium cebidarum sp. nov. and Bifidobacterium leontopitheci sp. nov.</title>
        <authorList>
            <person name="Lugli G.A."/>
            <person name="Duranti S."/>
            <person name="Milani C."/>
            <person name="Turroni F."/>
            <person name="Ventura M."/>
        </authorList>
    </citation>
    <scope>NUCLEOTIDE SEQUENCE [LARGE SCALE GENOMIC DNA]</scope>
    <source>
        <strain evidence="4 7">DSM 100688</strain>
    </source>
</reference>
<accession>A0A6L4X3X5</accession>
<organism evidence="4 7">
    <name type="scientific">Bifidobacterium ramosum</name>
    <dbReference type="NCBI Taxonomy" id="1798158"/>
    <lineage>
        <taxon>Bacteria</taxon>
        <taxon>Bacillati</taxon>
        <taxon>Actinomycetota</taxon>
        <taxon>Actinomycetes</taxon>
        <taxon>Bifidobacteriales</taxon>
        <taxon>Bifidobacteriaceae</taxon>
        <taxon>Bifidobacterium</taxon>
    </lineage>
</organism>
<protein>
    <submittedName>
        <fullName evidence="4">DNA processing protein DprA</fullName>
    </submittedName>
</protein>
<dbReference type="PANTHER" id="PTHR43022:SF1">
    <property type="entry name" value="PROTEIN SMF"/>
    <property type="match status" value="1"/>
</dbReference>
<dbReference type="RefSeq" id="WP_152357429.1">
    <property type="nucleotide sequence ID" value="NZ_WBSM01000001.1"/>
</dbReference>
<evidence type="ECO:0000313" key="5">
    <source>
        <dbReference type="EMBL" id="NEG70959.1"/>
    </source>
</evidence>
<dbReference type="GO" id="GO:0009294">
    <property type="term" value="P:DNA-mediated transformation"/>
    <property type="evidence" value="ECO:0007669"/>
    <property type="project" value="InterPro"/>
</dbReference>
<dbReference type="Proteomes" id="UP000482084">
    <property type="component" value="Unassembled WGS sequence"/>
</dbReference>
<gene>
    <name evidence="4" type="ORF">DSM100688_0333</name>
    <name evidence="5" type="ORF">GFD24_01695</name>
</gene>
<evidence type="ECO:0000313" key="6">
    <source>
        <dbReference type="Proteomes" id="UP000469943"/>
    </source>
</evidence>
<comment type="similarity">
    <text evidence="1">Belongs to the DprA/Smf family.</text>
</comment>
<dbReference type="Gene3D" id="3.40.50.450">
    <property type="match status" value="1"/>
</dbReference>
<keyword evidence="7" id="KW-1185">Reference proteome</keyword>
<dbReference type="PANTHER" id="PTHR43022">
    <property type="entry name" value="PROTEIN SMF"/>
    <property type="match status" value="1"/>
</dbReference>
<reference evidence="5 6" key="1">
    <citation type="submission" date="2019-10" db="EMBL/GenBank/DDBJ databases">
        <title>Bifidobacterium from non-human primates.</title>
        <authorList>
            <person name="Modesto M."/>
        </authorList>
    </citation>
    <scope>NUCLEOTIDE SEQUENCE [LARGE SCALE GENOMIC DNA]</scope>
    <source>
        <strain evidence="5 6">TREM</strain>
    </source>
</reference>
<evidence type="ECO:0000313" key="4">
    <source>
        <dbReference type="EMBL" id="KAB8289253.1"/>
    </source>
</evidence>
<evidence type="ECO:0000259" key="3">
    <source>
        <dbReference type="Pfam" id="PF02481"/>
    </source>
</evidence>
<dbReference type="Proteomes" id="UP000469943">
    <property type="component" value="Unassembled WGS sequence"/>
</dbReference>
<dbReference type="InterPro" id="IPR003488">
    <property type="entry name" value="DprA"/>
</dbReference>
<dbReference type="InterPro" id="IPR057666">
    <property type="entry name" value="DrpA_SLOG"/>
</dbReference>
<evidence type="ECO:0000256" key="2">
    <source>
        <dbReference type="SAM" id="MobiDB-lite"/>
    </source>
</evidence>
<proteinExistence type="inferred from homology"/>
<dbReference type="EMBL" id="WHZX01000001">
    <property type="protein sequence ID" value="NEG70959.1"/>
    <property type="molecule type" value="Genomic_DNA"/>
</dbReference>
<evidence type="ECO:0000313" key="7">
    <source>
        <dbReference type="Proteomes" id="UP000482084"/>
    </source>
</evidence>
<dbReference type="OrthoDB" id="9785707at2"/>
<dbReference type="EMBL" id="WBSM01000001">
    <property type="protein sequence ID" value="KAB8289253.1"/>
    <property type="molecule type" value="Genomic_DNA"/>
</dbReference>
<feature type="region of interest" description="Disordered" evidence="2">
    <location>
        <begin position="452"/>
        <end position="471"/>
    </location>
</feature>
<evidence type="ECO:0000256" key="1">
    <source>
        <dbReference type="ARBA" id="ARBA00006525"/>
    </source>
</evidence>
<sequence>MTGGIGADGAASAQTLTTGVQTLALATLTCCLDGADAIMVAALKGVDGDATALLRLIVDARPREVQGSRAGAARRALDDVFAVGLARWGRQRTTRAMQAFHTALAGWHRRLARLESLDPADLERRLTAHGTQWIIDPSSPFWPTQLADLSIRKDWAPPLCLWGVGDPAALTSCSKPVAVVGSRGVNEYGRALARGFGERAALAGHLVVSGGAMGADAAAHWGALAAMDRSPDRTAIGRTVAVFAGGLDLAGPQCNRRLFEAIVEHGGALVSELPPGTVPEGRRFLLRNRIIAALASTVVVTQARLRSGALNTANWAAELNREVYAAPGDAGTPHNAGCNRLIHDNRAILLLSASAEGVCHPAHAPVLPAVPSPVPSESCGGSDAERDDGDAMCRSVAAALRRCRRDRVAASVAAIAERMDGVPSIGRALALLGRLEADGLVTVADGVVSVRSKGGKEGKAGSRVVGSHECG</sequence>
<name>A0A6L4X3X5_9BIFI</name>
<dbReference type="Pfam" id="PF02481">
    <property type="entry name" value="DNA_processg_A"/>
    <property type="match status" value="1"/>
</dbReference>